<sequence>MGTELEEKRRRDEVPKYAKYLQDIMSRHTKQVNISTSCIVVISKYIPHKLKDSRSFTILIEIGDIHFSKALCDLRANINLMPLSIYEKLGLGDLKNTKITLQLTDRSSVQPKGVLEDVLVKVRNFIIPVEFVILDFKEDHGLPILLGGPFLATSRSTH</sequence>
<protein>
    <submittedName>
        <fullName evidence="1">Gag-asp_proteas domain-containing protein</fullName>
    </submittedName>
</protein>
<dbReference type="EMBL" id="SMMG02000009">
    <property type="protein sequence ID" value="KAA3461367.1"/>
    <property type="molecule type" value="Genomic_DNA"/>
</dbReference>
<dbReference type="OrthoDB" id="1702682at2759"/>
<evidence type="ECO:0000313" key="2">
    <source>
        <dbReference type="Proteomes" id="UP000325315"/>
    </source>
</evidence>
<dbReference type="CDD" id="cd00303">
    <property type="entry name" value="retropepsin_like"/>
    <property type="match status" value="1"/>
</dbReference>
<evidence type="ECO:0000313" key="1">
    <source>
        <dbReference type="EMBL" id="KAA3461367.1"/>
    </source>
</evidence>
<dbReference type="Gene3D" id="2.40.70.10">
    <property type="entry name" value="Acid Proteases"/>
    <property type="match status" value="1"/>
</dbReference>
<dbReference type="Proteomes" id="UP000325315">
    <property type="component" value="Unassembled WGS sequence"/>
</dbReference>
<name>A0A5B6UWJ7_9ROSI</name>
<accession>A0A5B6UWJ7</accession>
<reference evidence="2" key="1">
    <citation type="journal article" date="2019" name="Plant Biotechnol. J.">
        <title>Genome sequencing of the Australian wild diploid species Gossypium australe highlights disease resistance and delayed gland morphogenesis.</title>
        <authorList>
            <person name="Cai Y."/>
            <person name="Cai X."/>
            <person name="Wang Q."/>
            <person name="Wang P."/>
            <person name="Zhang Y."/>
            <person name="Cai C."/>
            <person name="Xu Y."/>
            <person name="Wang K."/>
            <person name="Zhou Z."/>
            <person name="Wang C."/>
            <person name="Geng S."/>
            <person name="Li B."/>
            <person name="Dong Q."/>
            <person name="Hou Y."/>
            <person name="Wang H."/>
            <person name="Ai P."/>
            <person name="Liu Z."/>
            <person name="Yi F."/>
            <person name="Sun M."/>
            <person name="An G."/>
            <person name="Cheng J."/>
            <person name="Zhang Y."/>
            <person name="Shi Q."/>
            <person name="Xie Y."/>
            <person name="Shi X."/>
            <person name="Chang Y."/>
            <person name="Huang F."/>
            <person name="Chen Y."/>
            <person name="Hong S."/>
            <person name="Mi L."/>
            <person name="Sun Q."/>
            <person name="Zhang L."/>
            <person name="Zhou B."/>
            <person name="Peng R."/>
            <person name="Zhang X."/>
            <person name="Liu F."/>
        </authorList>
    </citation>
    <scope>NUCLEOTIDE SEQUENCE [LARGE SCALE GENOMIC DNA]</scope>
    <source>
        <strain evidence="2">cv. PA1801</strain>
    </source>
</reference>
<dbReference type="AlphaFoldDB" id="A0A5B6UWJ7"/>
<gene>
    <name evidence="1" type="ORF">EPI10_027941</name>
</gene>
<organism evidence="1 2">
    <name type="scientific">Gossypium australe</name>
    <dbReference type="NCBI Taxonomy" id="47621"/>
    <lineage>
        <taxon>Eukaryota</taxon>
        <taxon>Viridiplantae</taxon>
        <taxon>Streptophyta</taxon>
        <taxon>Embryophyta</taxon>
        <taxon>Tracheophyta</taxon>
        <taxon>Spermatophyta</taxon>
        <taxon>Magnoliopsida</taxon>
        <taxon>eudicotyledons</taxon>
        <taxon>Gunneridae</taxon>
        <taxon>Pentapetalae</taxon>
        <taxon>rosids</taxon>
        <taxon>malvids</taxon>
        <taxon>Malvales</taxon>
        <taxon>Malvaceae</taxon>
        <taxon>Malvoideae</taxon>
        <taxon>Gossypium</taxon>
    </lineage>
</organism>
<dbReference type="PANTHER" id="PTHR33067:SF31">
    <property type="entry name" value="RNA-DIRECTED DNA POLYMERASE"/>
    <property type="match status" value="1"/>
</dbReference>
<keyword evidence="2" id="KW-1185">Reference proteome</keyword>
<proteinExistence type="predicted"/>
<dbReference type="PANTHER" id="PTHR33067">
    <property type="entry name" value="RNA-DIRECTED DNA POLYMERASE-RELATED"/>
    <property type="match status" value="1"/>
</dbReference>
<comment type="caution">
    <text evidence="1">The sequence shown here is derived from an EMBL/GenBank/DDBJ whole genome shotgun (WGS) entry which is preliminary data.</text>
</comment>
<dbReference type="InterPro" id="IPR021109">
    <property type="entry name" value="Peptidase_aspartic_dom_sf"/>
</dbReference>